<sequence length="790" mass="88200">MELDVCMNGACKNGYAREWKKGWPLRSGGFARLCDKCGSAYANSIFCEKFHLHQTGWRECNFCNKSIHCGCTISRFSFEYLDFGGIGCLTCLRASPFPLIQETGNSIRSIRSVKNHASDRHTEHIDDRLFLDGSSKRKPMHMRRIVDGRESSRWPQVKRDDIQSCIDLNREEMRFSNVMKPSNHSLKFTALENNRPTWENRSMHRSSSMNISLGASSGNSVLPSALEIAEGRFDGKTSSSSFHKGKRPLSIMPKPLMNAINMNMESSNGMISQERVARPPTDGKGKNMLLSRYWPRITDQELQQLSGDLKSTIVPLFEKVLSASDAGRIGRLVLPKSCAEAYFPPISQSEGLPLHMKDVKGNEWTFQFRFWPNNNSRMYVLEGVTPCIQALKLNAGDIVIFSRIDPGGKFVLGFRRASDSTDTQDASAAHSIVLSTKETTFSGATAGNSYHDLLQTRKGNGDPYLNKCSEHFRLSTGIAERLRTENSEMVNKDSVQLPISVSEKTQNIGPMCKRLLIHNEDAMELRVTWEEAQDLLCPAPSIKSNIVTIEDQEFEEYEEPPVFGKRTRINARSSGSLSLASEEVSPKELDNISVIRKGVLDDDGDSSAGATTKYPRHRSGCICIVCIQASSGKGRHSPPCITVKRRVDTLLARKKQLLGTQKDDDIYDGDEGDGACLSEKEGNINKGCLKKGELSAGQIDLNCRPDLDEDMQFFLPVDCNDNEELRKMLTSLSIIMQRLCRSLRVISDKELKEANLSIDEMIILVNGGFDRTAICEELQHKGTVASLDTE</sequence>
<dbReference type="STRING" id="3916.A0A1S3UAJ2"/>
<proteinExistence type="predicted"/>
<evidence type="ECO:0000256" key="8">
    <source>
        <dbReference type="ARBA" id="ARBA00023242"/>
    </source>
</evidence>
<gene>
    <name evidence="11" type="primary">LOC106763363</name>
</gene>
<evidence type="ECO:0000256" key="4">
    <source>
        <dbReference type="ARBA" id="ARBA00022833"/>
    </source>
</evidence>
<keyword evidence="5" id="KW-0805">Transcription regulation</keyword>
<dbReference type="InterPro" id="IPR055081">
    <property type="entry name" value="NLP1-9_GAF"/>
</dbReference>
<dbReference type="Gene3D" id="2.40.330.10">
    <property type="entry name" value="DNA-binding pseudobarrel domain"/>
    <property type="match status" value="1"/>
</dbReference>
<evidence type="ECO:0000313" key="10">
    <source>
        <dbReference type="Proteomes" id="UP000087766"/>
    </source>
</evidence>
<dbReference type="CDD" id="cd10017">
    <property type="entry name" value="B3_DNA"/>
    <property type="match status" value="1"/>
</dbReference>
<dbReference type="GO" id="GO:0005634">
    <property type="term" value="C:nucleus"/>
    <property type="evidence" value="ECO:0007669"/>
    <property type="project" value="UniProtKB-SubCell"/>
</dbReference>
<keyword evidence="4" id="KW-0862">Zinc</keyword>
<keyword evidence="6" id="KW-0238">DNA-binding</keyword>
<dbReference type="SMART" id="SM01019">
    <property type="entry name" value="B3"/>
    <property type="match status" value="1"/>
</dbReference>
<dbReference type="KEGG" id="vra:106763363"/>
<evidence type="ECO:0000259" key="9">
    <source>
        <dbReference type="PROSITE" id="PS50863"/>
    </source>
</evidence>
<feature type="domain" description="TF-B3" evidence="9">
    <location>
        <begin position="317"/>
        <end position="418"/>
    </location>
</feature>
<evidence type="ECO:0000313" key="11">
    <source>
        <dbReference type="RefSeq" id="XP_014503048.1"/>
    </source>
</evidence>
<evidence type="ECO:0000256" key="6">
    <source>
        <dbReference type="ARBA" id="ARBA00023125"/>
    </source>
</evidence>
<organism evidence="10 11">
    <name type="scientific">Vigna radiata var. radiata</name>
    <name type="common">Mung bean</name>
    <name type="synonym">Phaseolus aureus</name>
    <dbReference type="NCBI Taxonomy" id="3916"/>
    <lineage>
        <taxon>Eukaryota</taxon>
        <taxon>Viridiplantae</taxon>
        <taxon>Streptophyta</taxon>
        <taxon>Embryophyta</taxon>
        <taxon>Tracheophyta</taxon>
        <taxon>Spermatophyta</taxon>
        <taxon>Magnoliopsida</taxon>
        <taxon>eudicotyledons</taxon>
        <taxon>Gunneridae</taxon>
        <taxon>Pentapetalae</taxon>
        <taxon>rosids</taxon>
        <taxon>fabids</taxon>
        <taxon>Fabales</taxon>
        <taxon>Fabaceae</taxon>
        <taxon>Papilionoideae</taxon>
        <taxon>50 kb inversion clade</taxon>
        <taxon>NPAAA clade</taxon>
        <taxon>indigoferoid/millettioid clade</taxon>
        <taxon>Phaseoleae</taxon>
        <taxon>Vigna</taxon>
    </lineage>
</organism>
<dbReference type="Pfam" id="PF02362">
    <property type="entry name" value="B3"/>
    <property type="match status" value="1"/>
</dbReference>
<evidence type="ECO:0000256" key="7">
    <source>
        <dbReference type="ARBA" id="ARBA00023163"/>
    </source>
</evidence>
<protein>
    <submittedName>
        <fullName evidence="11">B3 domain-containing transcription repressor VAL2-like</fullName>
    </submittedName>
</protein>
<dbReference type="AlphaFoldDB" id="A0A1S3UAJ2"/>
<dbReference type="InterPro" id="IPR015300">
    <property type="entry name" value="DNA-bd_pseudobarrel_sf"/>
</dbReference>
<dbReference type="PANTHER" id="PTHR46245">
    <property type="entry name" value="B3 DOMAIN-CONTAINING PROTEIN OS07G0563300"/>
    <property type="match status" value="1"/>
</dbReference>
<evidence type="ECO:0000256" key="2">
    <source>
        <dbReference type="ARBA" id="ARBA00022723"/>
    </source>
</evidence>
<evidence type="ECO:0000256" key="5">
    <source>
        <dbReference type="ARBA" id="ARBA00023015"/>
    </source>
</evidence>
<dbReference type="RefSeq" id="XP_014503048.1">
    <property type="nucleotide sequence ID" value="XM_014647562.2"/>
</dbReference>
<comment type="subcellular location">
    <subcellularLocation>
        <location evidence="1">Nucleus</location>
    </subcellularLocation>
</comment>
<dbReference type="Pfam" id="PF25813">
    <property type="entry name" value="zf_VAL1_N"/>
    <property type="match status" value="1"/>
</dbReference>
<dbReference type="PANTHER" id="PTHR46245:SF3">
    <property type="entry name" value="B3 DOMAIN-CONTAINING TRANSCRIPTION REPRESSOR VAL1"/>
    <property type="match status" value="1"/>
</dbReference>
<keyword evidence="10" id="KW-1185">Reference proteome</keyword>
<dbReference type="Proteomes" id="UP000087766">
    <property type="component" value="Chromosome 6"/>
</dbReference>
<name>A0A1S3UAJ2_VIGRR</name>
<keyword evidence="8" id="KW-0539">Nucleus</keyword>
<dbReference type="GO" id="GO:0008270">
    <property type="term" value="F:zinc ion binding"/>
    <property type="evidence" value="ECO:0007669"/>
    <property type="project" value="UniProtKB-KW"/>
</dbReference>
<dbReference type="InterPro" id="IPR003340">
    <property type="entry name" value="B3_DNA-bd"/>
</dbReference>
<keyword evidence="7" id="KW-0804">Transcription</keyword>
<dbReference type="PROSITE" id="PS50863">
    <property type="entry name" value="B3"/>
    <property type="match status" value="1"/>
</dbReference>
<dbReference type="OrthoDB" id="757982at2759"/>
<dbReference type="Pfam" id="PF22922">
    <property type="entry name" value="GAF_NLP"/>
    <property type="match status" value="1"/>
</dbReference>
<keyword evidence="2" id="KW-0479">Metal-binding</keyword>
<dbReference type="GO" id="GO:0006355">
    <property type="term" value="P:regulation of DNA-templated transcription"/>
    <property type="evidence" value="ECO:0007669"/>
    <property type="project" value="UniProtKB-ARBA"/>
</dbReference>
<dbReference type="GO" id="GO:0003677">
    <property type="term" value="F:DNA binding"/>
    <property type="evidence" value="ECO:0007669"/>
    <property type="project" value="UniProtKB-KW"/>
</dbReference>
<keyword evidence="3" id="KW-0863">Zinc-finger</keyword>
<evidence type="ECO:0000256" key="1">
    <source>
        <dbReference type="ARBA" id="ARBA00004123"/>
    </source>
</evidence>
<reference evidence="10" key="1">
    <citation type="journal article" date="2014" name="Nat. Commun.">
        <title>Genome sequence of mungbean and insights into evolution within Vigna species.</title>
        <authorList>
            <person name="Kang Y.J."/>
            <person name="Kim S.K."/>
            <person name="Kim M.Y."/>
            <person name="Lestari P."/>
            <person name="Kim K.H."/>
            <person name="Ha B.K."/>
            <person name="Jun T.H."/>
            <person name="Hwang W.J."/>
            <person name="Lee T."/>
            <person name="Lee J."/>
            <person name="Shim S."/>
            <person name="Yoon M.Y."/>
            <person name="Jang Y.E."/>
            <person name="Han K.S."/>
            <person name="Taeprayoon P."/>
            <person name="Yoon N."/>
            <person name="Somta P."/>
            <person name="Tanya P."/>
            <person name="Kim K.S."/>
            <person name="Gwag J.G."/>
            <person name="Moon J.K."/>
            <person name="Lee Y.H."/>
            <person name="Park B.S."/>
            <person name="Bombarely A."/>
            <person name="Doyle J.J."/>
            <person name="Jackson S.A."/>
            <person name="Schafleitner R."/>
            <person name="Srinives P."/>
            <person name="Varshney R.K."/>
            <person name="Lee S.H."/>
        </authorList>
    </citation>
    <scope>NUCLEOTIDE SEQUENCE [LARGE SCALE GENOMIC DNA]</scope>
    <source>
        <strain evidence="10">cv. VC1973A</strain>
    </source>
</reference>
<dbReference type="SUPFAM" id="SSF101936">
    <property type="entry name" value="DNA-binding pseudobarrel domain"/>
    <property type="match status" value="1"/>
</dbReference>
<evidence type="ECO:0000256" key="3">
    <source>
        <dbReference type="ARBA" id="ARBA00022771"/>
    </source>
</evidence>
<reference evidence="11" key="2">
    <citation type="submission" date="2025-08" db="UniProtKB">
        <authorList>
            <consortium name="RefSeq"/>
        </authorList>
    </citation>
    <scope>IDENTIFICATION</scope>
    <source>
        <tissue evidence="11">Leaf</tissue>
    </source>
</reference>
<dbReference type="FunFam" id="2.40.330.10:FF:000006">
    <property type="entry name" value="B3 domain-containing transcription repressor VAL1"/>
    <property type="match status" value="1"/>
</dbReference>
<dbReference type="GeneID" id="106763363"/>
<dbReference type="InterPro" id="IPR057743">
    <property type="entry name" value="Zfn_VAL1-3_N"/>
</dbReference>
<accession>A0A1S3UAJ2</accession>